<evidence type="ECO:0000256" key="3">
    <source>
        <dbReference type="ARBA" id="ARBA00022989"/>
    </source>
</evidence>
<comment type="caution">
    <text evidence="7">The sequence shown here is derived from an EMBL/GenBank/DDBJ whole genome shotgun (WGS) entry which is preliminary data.</text>
</comment>
<evidence type="ECO:0000259" key="6">
    <source>
        <dbReference type="Pfam" id="PF01694"/>
    </source>
</evidence>
<dbReference type="Gene3D" id="1.20.1540.10">
    <property type="entry name" value="Rhomboid-like"/>
    <property type="match status" value="1"/>
</dbReference>
<keyword evidence="7" id="KW-0645">Protease</keyword>
<accession>A0A3N7K5G0</accession>
<dbReference type="SMART" id="SM01160">
    <property type="entry name" value="DUF1751"/>
    <property type="match status" value="1"/>
</dbReference>
<evidence type="ECO:0000256" key="5">
    <source>
        <dbReference type="SAM" id="Phobius"/>
    </source>
</evidence>
<dbReference type="PANTHER" id="PTHR43066">
    <property type="entry name" value="RHOMBOID-RELATED PROTEIN"/>
    <property type="match status" value="1"/>
</dbReference>
<comment type="subcellular location">
    <subcellularLocation>
        <location evidence="1">Membrane</location>
        <topology evidence="1">Multi-pass membrane protein</topology>
    </subcellularLocation>
</comment>
<evidence type="ECO:0000256" key="4">
    <source>
        <dbReference type="ARBA" id="ARBA00023136"/>
    </source>
</evidence>
<keyword evidence="4 5" id="KW-0472">Membrane</keyword>
<organism evidence="7 8">
    <name type="scientific">Piscinibacter terrae</name>
    <dbReference type="NCBI Taxonomy" id="2496871"/>
    <lineage>
        <taxon>Bacteria</taxon>
        <taxon>Pseudomonadati</taxon>
        <taxon>Pseudomonadota</taxon>
        <taxon>Betaproteobacteria</taxon>
        <taxon>Burkholderiales</taxon>
        <taxon>Sphaerotilaceae</taxon>
        <taxon>Piscinibacter</taxon>
    </lineage>
</organism>
<gene>
    <name evidence="7" type="ORF">DZC73_03705</name>
</gene>
<dbReference type="Pfam" id="PF01694">
    <property type="entry name" value="Rhomboid"/>
    <property type="match status" value="1"/>
</dbReference>
<dbReference type="PANTHER" id="PTHR43066:SF11">
    <property type="entry name" value="PEPTIDASE S54 RHOMBOID DOMAIN-CONTAINING PROTEIN"/>
    <property type="match status" value="1"/>
</dbReference>
<protein>
    <submittedName>
        <fullName evidence="7">Rhomboid family intramembrane serine protease</fullName>
    </submittedName>
</protein>
<keyword evidence="7" id="KW-0378">Hydrolase</keyword>
<dbReference type="SUPFAM" id="SSF144091">
    <property type="entry name" value="Rhomboid-like"/>
    <property type="match status" value="1"/>
</dbReference>
<dbReference type="GO" id="GO:0004252">
    <property type="term" value="F:serine-type endopeptidase activity"/>
    <property type="evidence" value="ECO:0007669"/>
    <property type="project" value="InterPro"/>
</dbReference>
<dbReference type="AlphaFoldDB" id="A0A3N7K5G0"/>
<proteinExistence type="predicted"/>
<feature type="transmembrane region" description="Helical" evidence="5">
    <location>
        <begin position="51"/>
        <end position="75"/>
    </location>
</feature>
<sequence>MPPVPKITKWFLIALTAVFFVGDIGLMATGVDIRTWLALYPLSFSFQPWQVFTYVLVHGDIVQLLFNLLGLWIFGAPLEYLWNEKRYLQFVTACGLTAAMIELLLTTLTGRPSMMVGVNSIIYGLLLAQAMLFPNKVITLVIPPVQMTMKTYVIVFGVLELWVGLHAQDLVAHFAHLGGMLGAFLMIRYWRGQPPFKGRRRF</sequence>
<dbReference type="RefSeq" id="WP_124538829.1">
    <property type="nucleotide sequence ID" value="NZ_QUSW01000001.1"/>
</dbReference>
<dbReference type="GO" id="GO:0006508">
    <property type="term" value="P:proteolysis"/>
    <property type="evidence" value="ECO:0007669"/>
    <property type="project" value="UniProtKB-KW"/>
</dbReference>
<dbReference type="OrthoDB" id="9778341at2"/>
<reference evidence="7 8" key="2">
    <citation type="submission" date="2018-12" db="EMBL/GenBank/DDBJ databases">
        <title>Rhizobacter gummiphilus sp. nov., a rubber-degrading bacterium isolated from the soil of a botanical garden in Japan.</title>
        <authorList>
            <person name="Shunsuke S.S."/>
        </authorList>
    </citation>
    <scope>NUCLEOTIDE SEQUENCE [LARGE SCALE GENOMIC DNA]</scope>
    <source>
        <strain evidence="7 8">S-16</strain>
    </source>
</reference>
<evidence type="ECO:0000313" key="7">
    <source>
        <dbReference type="EMBL" id="RQP26155.1"/>
    </source>
</evidence>
<feature type="transmembrane region" description="Helical" evidence="5">
    <location>
        <begin position="87"/>
        <end position="108"/>
    </location>
</feature>
<feature type="transmembrane region" description="Helical" evidence="5">
    <location>
        <begin position="12"/>
        <end position="31"/>
    </location>
</feature>
<dbReference type="InterPro" id="IPR035952">
    <property type="entry name" value="Rhomboid-like_sf"/>
</dbReference>
<evidence type="ECO:0000256" key="2">
    <source>
        <dbReference type="ARBA" id="ARBA00022692"/>
    </source>
</evidence>
<feature type="transmembrane region" description="Helical" evidence="5">
    <location>
        <begin position="114"/>
        <end position="133"/>
    </location>
</feature>
<feature type="domain" description="Peptidase S54 rhomboid" evidence="6">
    <location>
        <begin position="47"/>
        <end position="187"/>
    </location>
</feature>
<evidence type="ECO:0000256" key="1">
    <source>
        <dbReference type="ARBA" id="ARBA00004141"/>
    </source>
</evidence>
<evidence type="ECO:0000313" key="8">
    <source>
        <dbReference type="Proteomes" id="UP000267464"/>
    </source>
</evidence>
<reference evidence="7 8" key="1">
    <citation type="submission" date="2018-08" db="EMBL/GenBank/DDBJ databases">
        <authorList>
            <person name="Khan S.A."/>
            <person name="Jeon C.O."/>
            <person name="Chun B.H."/>
            <person name="Jeong S.E."/>
        </authorList>
    </citation>
    <scope>NUCLEOTIDE SEQUENCE [LARGE SCALE GENOMIC DNA]</scope>
    <source>
        <strain evidence="7 8">S-16</strain>
    </source>
</reference>
<feature type="transmembrane region" description="Helical" evidence="5">
    <location>
        <begin position="171"/>
        <end position="190"/>
    </location>
</feature>
<dbReference type="GO" id="GO:0016020">
    <property type="term" value="C:membrane"/>
    <property type="evidence" value="ECO:0007669"/>
    <property type="project" value="UniProtKB-SubCell"/>
</dbReference>
<keyword evidence="2 5" id="KW-0812">Transmembrane</keyword>
<keyword evidence="3 5" id="KW-1133">Transmembrane helix</keyword>
<keyword evidence="8" id="KW-1185">Reference proteome</keyword>
<dbReference type="EMBL" id="QUSW01000001">
    <property type="protein sequence ID" value="RQP26155.1"/>
    <property type="molecule type" value="Genomic_DNA"/>
</dbReference>
<dbReference type="Proteomes" id="UP000267464">
    <property type="component" value="Unassembled WGS sequence"/>
</dbReference>
<dbReference type="InterPro" id="IPR022764">
    <property type="entry name" value="Peptidase_S54_rhomboid_dom"/>
</dbReference>
<name>A0A3N7K5G0_9BURK</name>